<dbReference type="Proteomes" id="UP001469365">
    <property type="component" value="Unassembled WGS sequence"/>
</dbReference>
<keyword evidence="7 8" id="KW-0472">Membrane</keyword>
<comment type="caution">
    <text evidence="9">The sequence shown here is derived from an EMBL/GenBank/DDBJ whole genome shotgun (WGS) entry which is preliminary data.</text>
</comment>
<comment type="similarity">
    <text evidence="2">Belongs to the MreD family.</text>
</comment>
<evidence type="ECO:0000256" key="2">
    <source>
        <dbReference type="ARBA" id="ARBA00007776"/>
    </source>
</evidence>
<evidence type="ECO:0000256" key="5">
    <source>
        <dbReference type="ARBA" id="ARBA00022960"/>
    </source>
</evidence>
<feature type="transmembrane region" description="Helical" evidence="8">
    <location>
        <begin position="98"/>
        <end position="116"/>
    </location>
</feature>
<evidence type="ECO:0000313" key="9">
    <source>
        <dbReference type="EMBL" id="MEK8131354.1"/>
    </source>
</evidence>
<accession>A0ABU9DRL9</accession>
<keyword evidence="6 8" id="KW-1133">Transmembrane helix</keyword>
<evidence type="ECO:0000256" key="8">
    <source>
        <dbReference type="SAM" id="Phobius"/>
    </source>
</evidence>
<evidence type="ECO:0000256" key="1">
    <source>
        <dbReference type="ARBA" id="ARBA00004651"/>
    </source>
</evidence>
<keyword evidence="5" id="KW-0133">Cell shape</keyword>
<protein>
    <submittedName>
        <fullName evidence="9">Rod shape-determining protein MreD</fullName>
    </submittedName>
</protein>
<feature type="transmembrane region" description="Helical" evidence="8">
    <location>
        <begin position="136"/>
        <end position="160"/>
    </location>
</feature>
<dbReference type="NCBIfam" id="TIGR03426">
    <property type="entry name" value="shape_MreD"/>
    <property type="match status" value="1"/>
</dbReference>
<evidence type="ECO:0000256" key="7">
    <source>
        <dbReference type="ARBA" id="ARBA00023136"/>
    </source>
</evidence>
<dbReference type="InterPro" id="IPR007227">
    <property type="entry name" value="Cell_shape_determining_MreD"/>
</dbReference>
<name>A0ABU9DRL9_9BACL</name>
<evidence type="ECO:0000313" key="10">
    <source>
        <dbReference type="Proteomes" id="UP001469365"/>
    </source>
</evidence>
<organism evidence="9 10">
    <name type="scientific">Paenibacillus filicis</name>
    <dbReference type="NCBI Taxonomy" id="669464"/>
    <lineage>
        <taxon>Bacteria</taxon>
        <taxon>Bacillati</taxon>
        <taxon>Bacillota</taxon>
        <taxon>Bacilli</taxon>
        <taxon>Bacillales</taxon>
        <taxon>Paenibacillaceae</taxon>
        <taxon>Paenibacillus</taxon>
    </lineage>
</organism>
<evidence type="ECO:0000256" key="4">
    <source>
        <dbReference type="ARBA" id="ARBA00022692"/>
    </source>
</evidence>
<proteinExistence type="inferred from homology"/>
<keyword evidence="10" id="KW-1185">Reference proteome</keyword>
<reference evidence="9 10" key="1">
    <citation type="submission" date="2024-04" db="EMBL/GenBank/DDBJ databases">
        <title>draft genome sequnece of Paenibacillus filicis.</title>
        <authorList>
            <person name="Kim D.-U."/>
        </authorList>
    </citation>
    <scope>NUCLEOTIDE SEQUENCE [LARGE SCALE GENOMIC DNA]</scope>
    <source>
        <strain evidence="9 10">KACC14197</strain>
    </source>
</reference>
<dbReference type="RefSeq" id="WP_341418485.1">
    <property type="nucleotide sequence ID" value="NZ_JBBPCC010000020.1"/>
</dbReference>
<evidence type="ECO:0000256" key="3">
    <source>
        <dbReference type="ARBA" id="ARBA00022475"/>
    </source>
</evidence>
<evidence type="ECO:0000256" key="6">
    <source>
        <dbReference type="ARBA" id="ARBA00022989"/>
    </source>
</evidence>
<keyword evidence="4 8" id="KW-0812">Transmembrane</keyword>
<dbReference type="Pfam" id="PF04093">
    <property type="entry name" value="MreD"/>
    <property type="match status" value="1"/>
</dbReference>
<dbReference type="EMBL" id="JBBPCC010000020">
    <property type="protein sequence ID" value="MEK8131354.1"/>
    <property type="molecule type" value="Genomic_DNA"/>
</dbReference>
<keyword evidence="3" id="KW-1003">Cell membrane</keyword>
<comment type="subcellular location">
    <subcellularLocation>
        <location evidence="1">Cell membrane</location>
        <topology evidence="1">Multi-pass membrane protein</topology>
    </subcellularLocation>
</comment>
<gene>
    <name evidence="9" type="primary">mreD</name>
    <name evidence="9" type="ORF">WMW72_25935</name>
</gene>
<sequence length="176" mass="20195">MMNHTKLWLLLAVLFLLEPTLLPWLIPLSWQTNVEVNPHFVLVVILYMGLYIRRHVALAYGLVFGFLYDFLLSYPMLGPTSFAMGVAGYAAGLMQGRMYSSIVISMFVIGSGHLFYDLVLYGINRLFRVTNVPFEWVFLHQMLPSMLINLLFALAIYVPVRRMFESLPGKPAEKEE</sequence>